<evidence type="ECO:0000259" key="2">
    <source>
        <dbReference type="SMART" id="SM00867"/>
    </source>
</evidence>
<evidence type="ECO:0000256" key="1">
    <source>
        <dbReference type="SAM" id="SignalP"/>
    </source>
</evidence>
<dbReference type="InterPro" id="IPR036761">
    <property type="entry name" value="TTHA0802/YceI-like_sf"/>
</dbReference>
<dbReference type="PANTHER" id="PTHR34406">
    <property type="entry name" value="PROTEIN YCEI"/>
    <property type="match status" value="1"/>
</dbReference>
<dbReference type="Pfam" id="PF04264">
    <property type="entry name" value="YceI"/>
    <property type="match status" value="1"/>
</dbReference>
<sequence>MKNRRNVFYRLLIILAGVIYFPVQAQQNGAQNVVYQLDIKKSKLFWQAPKNRHNGFILFNSGALSSFINDRPTRGTFSINMNSMRSTDEPTATGRKKVDDELRSENFFAVSRYPTATMLVKQILPEQKPATYRVLGELTIKGVTKAIEFITIMKQNGSSITATANMNITRTSWNINHEPTPWNILGRLKDNLVDEEIPVNLELIFRKK</sequence>
<organism evidence="3 4">
    <name type="scientific">Olivibacter domesticus</name>
    <name type="common">Pseudosphingobacterium domesticum</name>
    <dbReference type="NCBI Taxonomy" id="407022"/>
    <lineage>
        <taxon>Bacteria</taxon>
        <taxon>Pseudomonadati</taxon>
        <taxon>Bacteroidota</taxon>
        <taxon>Sphingobacteriia</taxon>
        <taxon>Sphingobacteriales</taxon>
        <taxon>Sphingobacteriaceae</taxon>
        <taxon>Olivibacter</taxon>
    </lineage>
</organism>
<feature type="chain" id="PRO_5011445681" evidence="1">
    <location>
        <begin position="26"/>
        <end position="208"/>
    </location>
</feature>
<feature type="domain" description="Lipid/polyisoprenoid-binding YceI-like" evidence="2">
    <location>
        <begin position="34"/>
        <end position="206"/>
    </location>
</feature>
<accession>A0A1H7INK5</accession>
<dbReference type="Gene3D" id="2.40.128.110">
    <property type="entry name" value="Lipid/polyisoprenoid-binding, YceI-like"/>
    <property type="match status" value="1"/>
</dbReference>
<dbReference type="InterPro" id="IPR007372">
    <property type="entry name" value="Lipid/polyisoprenoid-bd_YceI"/>
</dbReference>
<reference evidence="4" key="1">
    <citation type="submission" date="2016-10" db="EMBL/GenBank/DDBJ databases">
        <authorList>
            <person name="Varghese N."/>
            <person name="Submissions S."/>
        </authorList>
    </citation>
    <scope>NUCLEOTIDE SEQUENCE [LARGE SCALE GENOMIC DNA]</scope>
    <source>
        <strain evidence="4">DSM 18733</strain>
    </source>
</reference>
<dbReference type="AlphaFoldDB" id="A0A1H7INK5"/>
<dbReference type="SMART" id="SM00867">
    <property type="entry name" value="YceI"/>
    <property type="match status" value="1"/>
</dbReference>
<keyword evidence="4" id="KW-1185">Reference proteome</keyword>
<name>A0A1H7INK5_OLID1</name>
<dbReference type="STRING" id="407022.SAMN05661044_00776"/>
<dbReference type="PANTHER" id="PTHR34406:SF1">
    <property type="entry name" value="PROTEIN YCEI"/>
    <property type="match status" value="1"/>
</dbReference>
<dbReference type="SUPFAM" id="SSF101874">
    <property type="entry name" value="YceI-like"/>
    <property type="match status" value="1"/>
</dbReference>
<gene>
    <name evidence="3" type="ORF">SAMN05661044_00776</name>
</gene>
<feature type="signal peptide" evidence="1">
    <location>
        <begin position="1"/>
        <end position="25"/>
    </location>
</feature>
<keyword evidence="1" id="KW-0732">Signal</keyword>
<dbReference type="EMBL" id="FOAF01000001">
    <property type="protein sequence ID" value="SEK64059.1"/>
    <property type="molecule type" value="Genomic_DNA"/>
</dbReference>
<dbReference type="RefSeq" id="WP_093318551.1">
    <property type="nucleotide sequence ID" value="NZ_FOAF01000001.1"/>
</dbReference>
<evidence type="ECO:0000313" key="3">
    <source>
        <dbReference type="EMBL" id="SEK64059.1"/>
    </source>
</evidence>
<evidence type="ECO:0000313" key="4">
    <source>
        <dbReference type="Proteomes" id="UP000199421"/>
    </source>
</evidence>
<protein>
    <submittedName>
        <fullName evidence="3">Polyisoprenoid-binding protein YceI</fullName>
    </submittedName>
</protein>
<dbReference type="Proteomes" id="UP000199421">
    <property type="component" value="Unassembled WGS sequence"/>
</dbReference>
<proteinExistence type="predicted"/>
<dbReference type="OrthoDB" id="951410at2"/>